<dbReference type="Pfam" id="PF00005">
    <property type="entry name" value="ABC_tran"/>
    <property type="match status" value="1"/>
</dbReference>
<evidence type="ECO:0000256" key="1">
    <source>
        <dbReference type="ARBA" id="ARBA00005417"/>
    </source>
</evidence>
<comment type="similarity">
    <text evidence="1">Belongs to the ABC transporter superfamily.</text>
</comment>
<evidence type="ECO:0000256" key="4">
    <source>
        <dbReference type="ARBA" id="ARBA00022840"/>
    </source>
</evidence>
<dbReference type="InterPro" id="IPR003439">
    <property type="entry name" value="ABC_transporter-like_ATP-bd"/>
</dbReference>
<dbReference type="InterPro" id="IPR003593">
    <property type="entry name" value="AAA+_ATPase"/>
</dbReference>
<dbReference type="InterPro" id="IPR027417">
    <property type="entry name" value="P-loop_NTPase"/>
</dbReference>
<dbReference type="SUPFAM" id="SSF52540">
    <property type="entry name" value="P-loop containing nucleoside triphosphate hydrolases"/>
    <property type="match status" value="1"/>
</dbReference>
<dbReference type="GO" id="GO:0005524">
    <property type="term" value="F:ATP binding"/>
    <property type="evidence" value="ECO:0007669"/>
    <property type="project" value="UniProtKB-KW"/>
</dbReference>
<dbReference type="AlphaFoldDB" id="A0A7Z8E208"/>
<evidence type="ECO:0000313" key="7">
    <source>
        <dbReference type="Proteomes" id="UP000291949"/>
    </source>
</evidence>
<dbReference type="EMBL" id="SCHC01000013">
    <property type="protein sequence ID" value="TBW75032.1"/>
    <property type="molecule type" value="Genomic_DNA"/>
</dbReference>
<accession>A0A7Z8E208</accession>
<dbReference type="RefSeq" id="WP_154812172.1">
    <property type="nucleotide sequence ID" value="NZ_JADPAF010000208.1"/>
</dbReference>
<proteinExistence type="inferred from homology"/>
<dbReference type="PANTHER" id="PTHR43335:SF8">
    <property type="entry name" value="ABC TRANSPORTER, ATP-BINDING PROTEIN"/>
    <property type="match status" value="1"/>
</dbReference>
<protein>
    <submittedName>
        <fullName evidence="6">ABC transporter ATP-binding protein</fullName>
    </submittedName>
</protein>
<dbReference type="SMART" id="SM00382">
    <property type="entry name" value="AAA"/>
    <property type="match status" value="1"/>
</dbReference>
<gene>
    <name evidence="6" type="ORF">EQ811_12140</name>
</gene>
<name>A0A7Z8E208_STACP</name>
<reference evidence="6 7" key="1">
    <citation type="journal article" date="2019" name="Sci. Transl. Med.">
        <title>Quorum sensing between bacterial species on the skin protects against epidermal injury in atopic dermatitis.</title>
        <authorList>
            <person name="Williams M.R."/>
        </authorList>
    </citation>
    <scope>NUCLEOTIDE SEQUENCE [LARGE SCALE GENOMIC DNA]</scope>
    <source>
        <strain evidence="6 7">H8</strain>
    </source>
</reference>
<dbReference type="PANTHER" id="PTHR43335">
    <property type="entry name" value="ABC TRANSPORTER, ATP-BINDING PROTEIN"/>
    <property type="match status" value="1"/>
</dbReference>
<organism evidence="6 7">
    <name type="scientific">Staphylococcus capitis</name>
    <dbReference type="NCBI Taxonomy" id="29388"/>
    <lineage>
        <taxon>Bacteria</taxon>
        <taxon>Bacillati</taxon>
        <taxon>Bacillota</taxon>
        <taxon>Bacilli</taxon>
        <taxon>Bacillales</taxon>
        <taxon>Staphylococcaceae</taxon>
        <taxon>Staphylococcus</taxon>
    </lineage>
</organism>
<dbReference type="PROSITE" id="PS50893">
    <property type="entry name" value="ABC_TRANSPORTER_2"/>
    <property type="match status" value="1"/>
</dbReference>
<dbReference type="GO" id="GO:0016887">
    <property type="term" value="F:ATP hydrolysis activity"/>
    <property type="evidence" value="ECO:0007669"/>
    <property type="project" value="InterPro"/>
</dbReference>
<comment type="caution">
    <text evidence="6">The sequence shown here is derived from an EMBL/GenBank/DDBJ whole genome shotgun (WGS) entry which is preliminary data.</text>
</comment>
<keyword evidence="2" id="KW-0813">Transport</keyword>
<sequence>MISIKNLTVKNKSQSILNNINYEFDDGKVYGLLGPNGSGKTTLFKTIINVINYSGEINKGFNSNDIGHLIEYPAFYNNINCLDNLKLHSIYKGQANVDLKKYLEMVNLDKAEQKKFKQLSMGMKQRLGIARSLIGNPKAIILDEPSNGLDPIGIKDMREIISKNVKSENRTTIISSHILKEIIEFADILLFIKDGKIVANIKNNHTDYGLIKTDLSKVSKQSDSAQYSGEYTILSDDSYSYIIGDYKNLKNQKIDADIQKLNLEDLYLKIMSINAKEVLLK</sequence>
<evidence type="ECO:0000259" key="5">
    <source>
        <dbReference type="PROSITE" id="PS50893"/>
    </source>
</evidence>
<feature type="domain" description="ABC transporter" evidence="5">
    <location>
        <begin position="2"/>
        <end position="219"/>
    </location>
</feature>
<evidence type="ECO:0000256" key="3">
    <source>
        <dbReference type="ARBA" id="ARBA00022741"/>
    </source>
</evidence>
<dbReference type="Proteomes" id="UP000291949">
    <property type="component" value="Unassembled WGS sequence"/>
</dbReference>
<keyword evidence="4 6" id="KW-0067">ATP-binding</keyword>
<dbReference type="Gene3D" id="3.40.50.300">
    <property type="entry name" value="P-loop containing nucleotide triphosphate hydrolases"/>
    <property type="match status" value="1"/>
</dbReference>
<evidence type="ECO:0000256" key="2">
    <source>
        <dbReference type="ARBA" id="ARBA00022448"/>
    </source>
</evidence>
<evidence type="ECO:0000313" key="6">
    <source>
        <dbReference type="EMBL" id="TBW75032.1"/>
    </source>
</evidence>
<keyword evidence="3" id="KW-0547">Nucleotide-binding</keyword>